<feature type="non-terminal residue" evidence="2">
    <location>
        <position position="1"/>
    </location>
</feature>
<name>A0AAN6SKJ9_9PEZI</name>
<comment type="caution">
    <text evidence="2">The sequence shown here is derived from an EMBL/GenBank/DDBJ whole genome shotgun (WGS) entry which is preliminary data.</text>
</comment>
<feature type="non-terminal residue" evidence="2">
    <location>
        <position position="73"/>
    </location>
</feature>
<proteinExistence type="predicted"/>
<dbReference type="EMBL" id="MU859066">
    <property type="protein sequence ID" value="KAK3956451.1"/>
    <property type="molecule type" value="Genomic_DNA"/>
</dbReference>
<dbReference type="AlphaFoldDB" id="A0AAN6SKJ9"/>
<evidence type="ECO:0000256" key="1">
    <source>
        <dbReference type="SAM" id="MobiDB-lite"/>
    </source>
</evidence>
<accession>A0AAN6SKJ9</accession>
<evidence type="ECO:0000313" key="2">
    <source>
        <dbReference type="EMBL" id="KAK3956451.1"/>
    </source>
</evidence>
<feature type="region of interest" description="Disordered" evidence="1">
    <location>
        <begin position="1"/>
        <end position="22"/>
    </location>
</feature>
<dbReference type="Proteomes" id="UP001303222">
    <property type="component" value="Unassembled WGS sequence"/>
</dbReference>
<protein>
    <submittedName>
        <fullName evidence="2">Uncharacterized protein</fullName>
    </submittedName>
</protein>
<gene>
    <name evidence="2" type="ORF">QBC32DRAFT_178030</name>
</gene>
<reference evidence="2" key="2">
    <citation type="submission" date="2023-06" db="EMBL/GenBank/DDBJ databases">
        <authorList>
            <consortium name="Lawrence Berkeley National Laboratory"/>
            <person name="Mondo S.J."/>
            <person name="Hensen N."/>
            <person name="Bonometti L."/>
            <person name="Westerberg I."/>
            <person name="Brannstrom I.O."/>
            <person name="Guillou S."/>
            <person name="Cros-Aarteil S."/>
            <person name="Calhoun S."/>
            <person name="Haridas S."/>
            <person name="Kuo A."/>
            <person name="Pangilinan J."/>
            <person name="Riley R."/>
            <person name="Labutti K."/>
            <person name="Andreopoulos B."/>
            <person name="Lipzen A."/>
            <person name="Chen C."/>
            <person name="Yanf M."/>
            <person name="Daum C."/>
            <person name="Ng V."/>
            <person name="Clum A."/>
            <person name="Steindorff A."/>
            <person name="Ohm R."/>
            <person name="Martin F."/>
            <person name="Silar P."/>
            <person name="Natvig D."/>
            <person name="Lalanne C."/>
            <person name="Gautier V."/>
            <person name="Ament-Velasquez S.L."/>
            <person name="Kruys A."/>
            <person name="Hutchinson M.I."/>
            <person name="Powell A.J."/>
            <person name="Barry K."/>
            <person name="Miller A.N."/>
            <person name="Grigoriev I.V."/>
            <person name="Debuchy R."/>
            <person name="Gladieux P."/>
            <person name="Thoren M.H."/>
            <person name="Johannesson H."/>
        </authorList>
    </citation>
    <scope>NUCLEOTIDE SEQUENCE</scope>
    <source>
        <strain evidence="2">CBS 626.80</strain>
    </source>
</reference>
<evidence type="ECO:0000313" key="3">
    <source>
        <dbReference type="Proteomes" id="UP001303222"/>
    </source>
</evidence>
<sequence>VTTAKREYQEISRDKEYQPERGTDSCRCVSLYTPECSETQEYGRLLEAAQHFFAACILAHSNLAGGDTGAGVE</sequence>
<reference evidence="2" key="1">
    <citation type="journal article" date="2023" name="Mol. Phylogenet. Evol.">
        <title>Genome-scale phylogeny and comparative genomics of the fungal order Sordariales.</title>
        <authorList>
            <person name="Hensen N."/>
            <person name="Bonometti L."/>
            <person name="Westerberg I."/>
            <person name="Brannstrom I.O."/>
            <person name="Guillou S."/>
            <person name="Cros-Aarteil S."/>
            <person name="Calhoun S."/>
            <person name="Haridas S."/>
            <person name="Kuo A."/>
            <person name="Mondo S."/>
            <person name="Pangilinan J."/>
            <person name="Riley R."/>
            <person name="LaButti K."/>
            <person name="Andreopoulos B."/>
            <person name="Lipzen A."/>
            <person name="Chen C."/>
            <person name="Yan M."/>
            <person name="Daum C."/>
            <person name="Ng V."/>
            <person name="Clum A."/>
            <person name="Steindorff A."/>
            <person name="Ohm R.A."/>
            <person name="Martin F."/>
            <person name="Silar P."/>
            <person name="Natvig D.O."/>
            <person name="Lalanne C."/>
            <person name="Gautier V."/>
            <person name="Ament-Velasquez S.L."/>
            <person name="Kruys A."/>
            <person name="Hutchinson M.I."/>
            <person name="Powell A.J."/>
            <person name="Barry K."/>
            <person name="Miller A.N."/>
            <person name="Grigoriev I.V."/>
            <person name="Debuchy R."/>
            <person name="Gladieux P."/>
            <person name="Hiltunen Thoren M."/>
            <person name="Johannesson H."/>
        </authorList>
    </citation>
    <scope>NUCLEOTIDE SEQUENCE</scope>
    <source>
        <strain evidence="2">CBS 626.80</strain>
    </source>
</reference>
<organism evidence="2 3">
    <name type="scientific">Pseudoneurospora amorphoporcata</name>
    <dbReference type="NCBI Taxonomy" id="241081"/>
    <lineage>
        <taxon>Eukaryota</taxon>
        <taxon>Fungi</taxon>
        <taxon>Dikarya</taxon>
        <taxon>Ascomycota</taxon>
        <taxon>Pezizomycotina</taxon>
        <taxon>Sordariomycetes</taxon>
        <taxon>Sordariomycetidae</taxon>
        <taxon>Sordariales</taxon>
        <taxon>Sordariaceae</taxon>
        <taxon>Pseudoneurospora</taxon>
    </lineage>
</organism>
<keyword evidence="3" id="KW-1185">Reference proteome</keyword>